<accession>A0AA47N9K3</accession>
<organism evidence="1 2">
    <name type="scientific">Merluccius polli</name>
    <name type="common">Benguela hake</name>
    <name type="synonym">Merluccius cadenati</name>
    <dbReference type="NCBI Taxonomy" id="89951"/>
    <lineage>
        <taxon>Eukaryota</taxon>
        <taxon>Metazoa</taxon>
        <taxon>Chordata</taxon>
        <taxon>Craniata</taxon>
        <taxon>Vertebrata</taxon>
        <taxon>Euteleostomi</taxon>
        <taxon>Actinopterygii</taxon>
        <taxon>Neopterygii</taxon>
        <taxon>Teleostei</taxon>
        <taxon>Neoteleostei</taxon>
        <taxon>Acanthomorphata</taxon>
        <taxon>Zeiogadaria</taxon>
        <taxon>Gadariae</taxon>
        <taxon>Gadiformes</taxon>
        <taxon>Gadoidei</taxon>
        <taxon>Merlucciidae</taxon>
        <taxon>Merluccius</taxon>
    </lineage>
</organism>
<dbReference type="EMBL" id="JAOPHQ010000316">
    <property type="protein sequence ID" value="KAK0154947.1"/>
    <property type="molecule type" value="Genomic_DNA"/>
</dbReference>
<comment type="caution">
    <text evidence="1">The sequence shown here is derived from an EMBL/GenBank/DDBJ whole genome shotgun (WGS) entry which is preliminary data.</text>
</comment>
<evidence type="ECO:0000313" key="2">
    <source>
        <dbReference type="Proteomes" id="UP001174136"/>
    </source>
</evidence>
<evidence type="ECO:0000313" key="1">
    <source>
        <dbReference type="EMBL" id="KAK0154947.1"/>
    </source>
</evidence>
<sequence>MICQRAGGERSARMEIGLTRTHKRMNPSKAFYQAFQSGSRLRDSKTHSDRNKGKICGTNVSEGVSPATGFIVGWGLGGVVDMTSVLSSEGNLAGGGETAGTCVALVRSLTRRHA</sequence>
<dbReference type="Proteomes" id="UP001174136">
    <property type="component" value="Unassembled WGS sequence"/>
</dbReference>
<dbReference type="AlphaFoldDB" id="A0AA47N9K3"/>
<gene>
    <name evidence="1" type="ORF">N1851_002720</name>
</gene>
<protein>
    <submittedName>
        <fullName evidence="1">Uncharacterized protein</fullName>
    </submittedName>
</protein>
<reference evidence="1" key="1">
    <citation type="journal article" date="2023" name="Front. Mar. Sci.">
        <title>A new Merluccius polli reference genome to investigate the effects of global change in West African waters.</title>
        <authorList>
            <person name="Mateo J.L."/>
            <person name="Blanco-Fernandez C."/>
            <person name="Garcia-Vazquez E."/>
            <person name="Machado-Schiaffino G."/>
        </authorList>
    </citation>
    <scope>NUCLEOTIDE SEQUENCE</scope>
    <source>
        <strain evidence="1">C29</strain>
        <tissue evidence="1">Fin</tissue>
    </source>
</reference>
<name>A0AA47N9K3_MERPO</name>
<proteinExistence type="predicted"/>
<keyword evidence="2" id="KW-1185">Reference proteome</keyword>